<reference evidence="2" key="1">
    <citation type="submission" date="2022-07" db="EMBL/GenBank/DDBJ databases">
        <title>Phylogenomic reconstructions and comparative analyses of Kickxellomycotina fungi.</title>
        <authorList>
            <person name="Reynolds N.K."/>
            <person name="Stajich J.E."/>
            <person name="Barry K."/>
            <person name="Grigoriev I.V."/>
            <person name="Crous P."/>
            <person name="Smith M.E."/>
        </authorList>
    </citation>
    <scope>NUCLEOTIDE SEQUENCE</scope>
    <source>
        <strain evidence="2">NBRC 100468</strain>
    </source>
</reference>
<feature type="compositionally biased region" description="Polar residues" evidence="1">
    <location>
        <begin position="54"/>
        <end position="65"/>
    </location>
</feature>
<feature type="region of interest" description="Disordered" evidence="1">
    <location>
        <begin position="1"/>
        <end position="101"/>
    </location>
</feature>
<comment type="caution">
    <text evidence="2">The sequence shown here is derived from an EMBL/GenBank/DDBJ whole genome shotgun (WGS) entry which is preliminary data.</text>
</comment>
<sequence length="101" mass="11356">MPGFENQIKESLSSRAKNKAEQAIDNVFEGNHGSSRQSQQDQTHSHEGCDPSHQHSMSAQDQCDSNDPDHCGKQHDAQRQASSRRQTEDNRSALNNPNEER</sequence>
<dbReference type="AlphaFoldDB" id="A0A9W8AA08"/>
<proteinExistence type="predicted"/>
<gene>
    <name evidence="2" type="ORF">H4219_000139</name>
</gene>
<feature type="compositionally biased region" description="Polar residues" evidence="1">
    <location>
        <begin position="32"/>
        <end position="42"/>
    </location>
</feature>
<evidence type="ECO:0000313" key="3">
    <source>
        <dbReference type="Proteomes" id="UP001150538"/>
    </source>
</evidence>
<name>A0A9W8AA08_9FUNG</name>
<organism evidence="2 3">
    <name type="scientific">Mycoemilia scoparia</name>
    <dbReference type="NCBI Taxonomy" id="417184"/>
    <lineage>
        <taxon>Eukaryota</taxon>
        <taxon>Fungi</taxon>
        <taxon>Fungi incertae sedis</taxon>
        <taxon>Zoopagomycota</taxon>
        <taxon>Kickxellomycotina</taxon>
        <taxon>Kickxellomycetes</taxon>
        <taxon>Kickxellales</taxon>
        <taxon>Kickxellaceae</taxon>
        <taxon>Mycoemilia</taxon>
    </lineage>
</organism>
<protein>
    <submittedName>
        <fullName evidence="2">Uncharacterized protein</fullName>
    </submittedName>
</protein>
<dbReference type="Proteomes" id="UP001150538">
    <property type="component" value="Unassembled WGS sequence"/>
</dbReference>
<dbReference type="EMBL" id="JANBPU010000001">
    <property type="protein sequence ID" value="KAJ1922277.1"/>
    <property type="molecule type" value="Genomic_DNA"/>
</dbReference>
<feature type="compositionally biased region" description="Basic and acidic residues" evidence="1">
    <location>
        <begin position="43"/>
        <end position="53"/>
    </location>
</feature>
<keyword evidence="3" id="KW-1185">Reference proteome</keyword>
<feature type="compositionally biased region" description="Polar residues" evidence="1">
    <location>
        <begin position="92"/>
        <end position="101"/>
    </location>
</feature>
<evidence type="ECO:0000256" key="1">
    <source>
        <dbReference type="SAM" id="MobiDB-lite"/>
    </source>
</evidence>
<feature type="compositionally biased region" description="Basic and acidic residues" evidence="1">
    <location>
        <begin position="67"/>
        <end position="78"/>
    </location>
</feature>
<evidence type="ECO:0000313" key="2">
    <source>
        <dbReference type="EMBL" id="KAJ1922277.1"/>
    </source>
</evidence>
<accession>A0A9W8AA08</accession>